<name>A0AAD1XUC1_EUPCR</name>
<dbReference type="Proteomes" id="UP001295684">
    <property type="component" value="Unassembled WGS sequence"/>
</dbReference>
<dbReference type="AlphaFoldDB" id="A0AAD1XUC1"/>
<comment type="caution">
    <text evidence="1">The sequence shown here is derived from an EMBL/GenBank/DDBJ whole genome shotgun (WGS) entry which is preliminary data.</text>
</comment>
<dbReference type="EMBL" id="CAMPGE010020869">
    <property type="protein sequence ID" value="CAI2379059.1"/>
    <property type="molecule type" value="Genomic_DNA"/>
</dbReference>
<gene>
    <name evidence="1" type="ORF">ECRASSUSDP1_LOCUS20467</name>
</gene>
<accession>A0AAD1XUC1</accession>
<evidence type="ECO:0000313" key="2">
    <source>
        <dbReference type="Proteomes" id="UP001295684"/>
    </source>
</evidence>
<sequence length="259" mass="29915">MEEHNRGIGREIRQTEEKVSKEEKEVRKCLYCVKFDKYFGEECDCEVFDPVAYSADLKFVEDCGFHPEPVDRFDRCVQAIFVSEMRSKSFYKMIKNYSKNQNEIEIFPIDNPNVLRQSRALKCLINNIHSLQRLTISCLRITSKQFVQILLSGIYLEKLKLDNCDIKSSQISLPALQRSSQLKIIIFKCGRISVQNEIALGTSHYSHIFHNISQCPCSQTLTHLLIQRSSLDDPLTQSLTQEHPHLPIKFTIGTALHGF</sequence>
<reference evidence="1" key="1">
    <citation type="submission" date="2023-07" db="EMBL/GenBank/DDBJ databases">
        <authorList>
            <consortium name="AG Swart"/>
            <person name="Singh M."/>
            <person name="Singh A."/>
            <person name="Seah K."/>
            <person name="Emmerich C."/>
        </authorList>
    </citation>
    <scope>NUCLEOTIDE SEQUENCE</scope>
    <source>
        <strain evidence="1">DP1</strain>
    </source>
</reference>
<evidence type="ECO:0000313" key="1">
    <source>
        <dbReference type="EMBL" id="CAI2379059.1"/>
    </source>
</evidence>
<organism evidence="1 2">
    <name type="scientific">Euplotes crassus</name>
    <dbReference type="NCBI Taxonomy" id="5936"/>
    <lineage>
        <taxon>Eukaryota</taxon>
        <taxon>Sar</taxon>
        <taxon>Alveolata</taxon>
        <taxon>Ciliophora</taxon>
        <taxon>Intramacronucleata</taxon>
        <taxon>Spirotrichea</taxon>
        <taxon>Hypotrichia</taxon>
        <taxon>Euplotida</taxon>
        <taxon>Euplotidae</taxon>
        <taxon>Moneuplotes</taxon>
    </lineage>
</organism>
<proteinExistence type="predicted"/>
<keyword evidence="2" id="KW-1185">Reference proteome</keyword>
<dbReference type="SUPFAM" id="SSF52047">
    <property type="entry name" value="RNI-like"/>
    <property type="match status" value="1"/>
</dbReference>
<protein>
    <submittedName>
        <fullName evidence="1">Uncharacterized protein</fullName>
    </submittedName>
</protein>